<proteinExistence type="predicted"/>
<feature type="compositionally biased region" description="Basic and acidic residues" evidence="2">
    <location>
        <begin position="662"/>
        <end position="680"/>
    </location>
</feature>
<feature type="compositionally biased region" description="Polar residues" evidence="2">
    <location>
        <begin position="412"/>
        <end position="425"/>
    </location>
</feature>
<feature type="region of interest" description="Disordered" evidence="2">
    <location>
        <begin position="22"/>
        <end position="44"/>
    </location>
</feature>
<feature type="compositionally biased region" description="Basic and acidic residues" evidence="2">
    <location>
        <begin position="435"/>
        <end position="446"/>
    </location>
</feature>
<feature type="region of interest" description="Disordered" evidence="2">
    <location>
        <begin position="407"/>
        <end position="460"/>
    </location>
</feature>
<dbReference type="PANTHER" id="PTHR11439:SF509">
    <property type="entry name" value="RNA-DIRECTED DNA POLYMERASE"/>
    <property type="match status" value="1"/>
</dbReference>
<comment type="caution">
    <text evidence="3">The sequence shown here is derived from an EMBL/GenBank/DDBJ whole genome shotgun (WGS) entry which is preliminary data.</text>
</comment>
<keyword evidence="1" id="KW-0175">Coiled coil</keyword>
<protein>
    <recommendedName>
        <fullName evidence="4">Reverse transcriptase Ty1/copia-type domain-containing protein</fullName>
    </recommendedName>
</protein>
<gene>
    <name evidence="3" type="ORF">Tci_013828</name>
</gene>
<evidence type="ECO:0000256" key="2">
    <source>
        <dbReference type="SAM" id="MobiDB-lite"/>
    </source>
</evidence>
<sequence length="680" mass="75363">MTGNKAYLVEYQAFNGGPFSFGGSKGPKEANNSAGTQDNIDAGNSEMEADPAQEYFILPLWSSYTSTLKSSEAKNGAETLRKTFAQGIEKLLLQVGAARASSTNYVNTASPLRNVSAAGPSYPDLSSYANQCDSQIPSLEDIYEVPSDGIFTSESYDDEGAVADFTNLESTMNIEPKKISQAPEDESWVDAMQEELLQFKTQKVWILVYLPFGKKLIGTKWVYKNKKDERGVIVRNKARYIRGIIDKTLFKKKDKKDIMLKEDRIFISQDKYVVEILKKFDFMSVKTASTPIETQKPLVKYEEAADMDVHLYRSMIGSLIYLTASRPDIMYAVCACYRFQVTLKTSHLHDVKRIFRYLKGQPKLGNPQQTIVNFLEGDLFHGNAKSKQLWLLLLQRQSMLLLPTAVGDQTHETTSSSSPENTQSPKIVLKGTGRLGEDQTMEHIPKDSPSSGGQTSRGDEGELTLQDLLVTCTKLSKQVLRLVKDKNAQATKILNLKERVNKLEKRQSIYKHRYKLSECDFNKLDDLVDKGADYAVNEGRSTDKIKVLNAKAEGVSASGETLSAATLAVSTASVQEASISTARIVSTVGPSNTDVVGPSNQEDVQDLFDDETSIVDILVNIANARPRPVVITDPEQEQIRATPIVQLAIDPKGKGKGKGKGKMVEPEPTKELKKRDFDDA</sequence>
<dbReference type="EMBL" id="BKCJ010001492">
    <property type="protein sequence ID" value="GEU41850.1"/>
    <property type="molecule type" value="Genomic_DNA"/>
</dbReference>
<evidence type="ECO:0000256" key="1">
    <source>
        <dbReference type="SAM" id="Coils"/>
    </source>
</evidence>
<dbReference type="PANTHER" id="PTHR11439">
    <property type="entry name" value="GAG-POL-RELATED RETROTRANSPOSON"/>
    <property type="match status" value="1"/>
</dbReference>
<dbReference type="AlphaFoldDB" id="A0A6L2JYV0"/>
<evidence type="ECO:0008006" key="4">
    <source>
        <dbReference type="Google" id="ProtNLM"/>
    </source>
</evidence>
<reference evidence="3" key="1">
    <citation type="journal article" date="2019" name="Sci. Rep.">
        <title>Draft genome of Tanacetum cinerariifolium, the natural source of mosquito coil.</title>
        <authorList>
            <person name="Yamashiro T."/>
            <person name="Shiraishi A."/>
            <person name="Satake H."/>
            <person name="Nakayama K."/>
        </authorList>
    </citation>
    <scope>NUCLEOTIDE SEQUENCE</scope>
</reference>
<accession>A0A6L2JYV0</accession>
<feature type="region of interest" description="Disordered" evidence="2">
    <location>
        <begin position="650"/>
        <end position="680"/>
    </location>
</feature>
<organism evidence="3">
    <name type="scientific">Tanacetum cinerariifolium</name>
    <name type="common">Dalmatian daisy</name>
    <name type="synonym">Chrysanthemum cinerariifolium</name>
    <dbReference type="NCBI Taxonomy" id="118510"/>
    <lineage>
        <taxon>Eukaryota</taxon>
        <taxon>Viridiplantae</taxon>
        <taxon>Streptophyta</taxon>
        <taxon>Embryophyta</taxon>
        <taxon>Tracheophyta</taxon>
        <taxon>Spermatophyta</taxon>
        <taxon>Magnoliopsida</taxon>
        <taxon>eudicotyledons</taxon>
        <taxon>Gunneridae</taxon>
        <taxon>Pentapetalae</taxon>
        <taxon>asterids</taxon>
        <taxon>campanulids</taxon>
        <taxon>Asterales</taxon>
        <taxon>Asteraceae</taxon>
        <taxon>Asteroideae</taxon>
        <taxon>Anthemideae</taxon>
        <taxon>Anthemidinae</taxon>
        <taxon>Tanacetum</taxon>
    </lineage>
</organism>
<feature type="compositionally biased region" description="Polar residues" evidence="2">
    <location>
        <begin position="30"/>
        <end position="39"/>
    </location>
</feature>
<name>A0A6L2JYV0_TANCI</name>
<feature type="coiled-coil region" evidence="1">
    <location>
        <begin position="486"/>
        <end position="513"/>
    </location>
</feature>
<evidence type="ECO:0000313" key="3">
    <source>
        <dbReference type="EMBL" id="GEU41850.1"/>
    </source>
</evidence>